<comment type="caution">
    <text evidence="1">The sequence shown here is derived from an EMBL/GenBank/DDBJ whole genome shotgun (WGS) entry which is preliminary data.</text>
</comment>
<protein>
    <submittedName>
        <fullName evidence="1">Uncharacterized protein</fullName>
    </submittedName>
</protein>
<gene>
    <name evidence="1" type="ORF">STRTUCAR8_05166</name>
</gene>
<sequence length="51" mass="5560">MLVLKVVEKEPNGVSLPVLTETEVSGYFPVTPEVEAVEIRTLHITVPVKNG</sequence>
<keyword evidence="2" id="KW-1185">Reference proteome</keyword>
<dbReference type="AlphaFoldDB" id="L7FCI9"/>
<reference evidence="1 2" key="1">
    <citation type="journal article" date="2011" name="Plasmid">
        <title>Streptomyces turgidiscabies Car8 contains a modular pathogenicity island that shares virulence genes with other actinobacterial plant pathogens.</title>
        <authorList>
            <person name="Huguet-Tapia J.C."/>
            <person name="Badger J.H."/>
            <person name="Loria R."/>
            <person name="Pettis G.S."/>
        </authorList>
    </citation>
    <scope>NUCLEOTIDE SEQUENCE [LARGE SCALE GENOMIC DNA]</scope>
    <source>
        <strain evidence="1 2">Car8</strain>
    </source>
</reference>
<dbReference type="Proteomes" id="UP000010931">
    <property type="component" value="Unassembled WGS sequence"/>
</dbReference>
<evidence type="ECO:0000313" key="2">
    <source>
        <dbReference type="Proteomes" id="UP000010931"/>
    </source>
</evidence>
<accession>L7FCI9</accession>
<organism evidence="1 2">
    <name type="scientific">Streptomyces turgidiscabies (strain Car8)</name>
    <dbReference type="NCBI Taxonomy" id="698760"/>
    <lineage>
        <taxon>Bacteria</taxon>
        <taxon>Bacillati</taxon>
        <taxon>Actinomycetota</taxon>
        <taxon>Actinomycetes</taxon>
        <taxon>Kitasatosporales</taxon>
        <taxon>Streptomycetaceae</taxon>
        <taxon>Streptomyces</taxon>
    </lineage>
</organism>
<name>L7FCI9_STRT8</name>
<evidence type="ECO:0000313" key="1">
    <source>
        <dbReference type="EMBL" id="ELP68756.1"/>
    </source>
</evidence>
<proteinExistence type="predicted"/>
<dbReference type="EMBL" id="AEJB01000203">
    <property type="protein sequence ID" value="ELP68756.1"/>
    <property type="molecule type" value="Genomic_DNA"/>
</dbReference>